<dbReference type="EMBL" id="CP041372">
    <property type="protein sequence ID" value="QKS72475.1"/>
    <property type="molecule type" value="Genomic_DNA"/>
</dbReference>
<dbReference type="AlphaFoldDB" id="A0A859FJ61"/>
<evidence type="ECO:0008006" key="4">
    <source>
        <dbReference type="Google" id="ProtNLM"/>
    </source>
</evidence>
<dbReference type="Proteomes" id="UP000318138">
    <property type="component" value="Chromosome"/>
</dbReference>
<keyword evidence="1" id="KW-0472">Membrane</keyword>
<evidence type="ECO:0000313" key="2">
    <source>
        <dbReference type="EMBL" id="QKS72475.1"/>
    </source>
</evidence>
<keyword evidence="3" id="KW-1185">Reference proteome</keyword>
<organism evidence="2 3">
    <name type="scientific">Paenalkalicoccus suaedae</name>
    <dbReference type="NCBI Taxonomy" id="2592382"/>
    <lineage>
        <taxon>Bacteria</taxon>
        <taxon>Bacillati</taxon>
        <taxon>Bacillota</taxon>
        <taxon>Bacilli</taxon>
        <taxon>Bacillales</taxon>
        <taxon>Bacillaceae</taxon>
        <taxon>Paenalkalicoccus</taxon>
    </lineage>
</organism>
<keyword evidence="1" id="KW-0812">Transmembrane</keyword>
<protein>
    <recommendedName>
        <fullName evidence="4">Glycerophosphoryl diester phosphodiesterase membrane domain-containing protein</fullName>
    </recommendedName>
</protein>
<evidence type="ECO:0000313" key="3">
    <source>
        <dbReference type="Proteomes" id="UP000318138"/>
    </source>
</evidence>
<feature type="transmembrane region" description="Helical" evidence="1">
    <location>
        <begin position="159"/>
        <end position="184"/>
    </location>
</feature>
<feature type="transmembrane region" description="Helical" evidence="1">
    <location>
        <begin position="190"/>
        <end position="216"/>
    </location>
</feature>
<feature type="transmembrane region" description="Helical" evidence="1">
    <location>
        <begin position="90"/>
        <end position="110"/>
    </location>
</feature>
<dbReference type="KEGG" id="psua:FLK61_38275"/>
<gene>
    <name evidence="2" type="ORF">FLK61_38275</name>
</gene>
<sequence length="226" mass="25533">MNVFSESTSIYSKNIGRIMLLSILIVLPLLLLHMFLTNYLYVFSATPGQEFVVDGTNAFLMIFFFLLAQIPFISFFHNEIEGEEKLLRRALLTFVEKGLPLYLFSILFTVAIMTGILFFIIPGIIILTFAFAVPYITIIRGQTVRRAFGAGLLIGKKRFFRLLGVILFVGFVEILLSLLASLGIQTVTDSYLAVAGTSILLNMIFLPFFVLLLTLFMKKWSEELSI</sequence>
<feature type="transmembrane region" description="Helical" evidence="1">
    <location>
        <begin position="116"/>
        <end position="138"/>
    </location>
</feature>
<feature type="transmembrane region" description="Helical" evidence="1">
    <location>
        <begin position="56"/>
        <end position="78"/>
    </location>
</feature>
<name>A0A859FJ61_9BACI</name>
<dbReference type="RefSeq" id="WP_176010452.1">
    <property type="nucleotide sequence ID" value="NZ_CP041372.2"/>
</dbReference>
<reference evidence="3" key="1">
    <citation type="submission" date="2019-07" db="EMBL/GenBank/DDBJ databases">
        <title>Bacillus alkalisoli sp. nov. isolated from saline soil.</title>
        <authorList>
            <person name="Sun J.-Q."/>
            <person name="Xu L."/>
        </authorList>
    </citation>
    <scope>NUCLEOTIDE SEQUENCE [LARGE SCALE GENOMIC DNA]</scope>
    <source>
        <strain evidence="3">M4U3P1</strain>
    </source>
</reference>
<accession>A0A859FJ61</accession>
<keyword evidence="1" id="KW-1133">Transmembrane helix</keyword>
<proteinExistence type="predicted"/>
<evidence type="ECO:0000256" key="1">
    <source>
        <dbReference type="SAM" id="Phobius"/>
    </source>
</evidence>
<feature type="transmembrane region" description="Helical" evidence="1">
    <location>
        <begin position="18"/>
        <end position="36"/>
    </location>
</feature>